<organism evidence="2">
    <name type="scientific">Tanacetum cinerariifolium</name>
    <name type="common">Dalmatian daisy</name>
    <name type="synonym">Chrysanthemum cinerariifolium</name>
    <dbReference type="NCBI Taxonomy" id="118510"/>
    <lineage>
        <taxon>Eukaryota</taxon>
        <taxon>Viridiplantae</taxon>
        <taxon>Streptophyta</taxon>
        <taxon>Embryophyta</taxon>
        <taxon>Tracheophyta</taxon>
        <taxon>Spermatophyta</taxon>
        <taxon>Magnoliopsida</taxon>
        <taxon>eudicotyledons</taxon>
        <taxon>Gunneridae</taxon>
        <taxon>Pentapetalae</taxon>
        <taxon>asterids</taxon>
        <taxon>campanulids</taxon>
        <taxon>Asterales</taxon>
        <taxon>Asteraceae</taxon>
        <taxon>Asteroideae</taxon>
        <taxon>Anthemideae</taxon>
        <taxon>Anthemidinae</taxon>
        <taxon>Tanacetum</taxon>
    </lineage>
</organism>
<gene>
    <name evidence="2" type="ORF">Tci_013298</name>
</gene>
<dbReference type="PANTHER" id="PTHR46148:SF52">
    <property type="entry name" value="OS04G0603800 PROTEIN"/>
    <property type="match status" value="1"/>
</dbReference>
<dbReference type="Pfam" id="PF24626">
    <property type="entry name" value="SH3_Tf2-1"/>
    <property type="match status" value="1"/>
</dbReference>
<accession>A0A6L2JXB7</accession>
<evidence type="ECO:0000259" key="1">
    <source>
        <dbReference type="Pfam" id="PF24626"/>
    </source>
</evidence>
<dbReference type="AlphaFoldDB" id="A0A6L2JXB7"/>
<feature type="domain" description="Tf2-1-like SH3-like" evidence="1">
    <location>
        <begin position="18"/>
        <end position="70"/>
    </location>
</feature>
<evidence type="ECO:0000313" key="2">
    <source>
        <dbReference type="EMBL" id="GEU41320.1"/>
    </source>
</evidence>
<dbReference type="PANTHER" id="PTHR46148">
    <property type="entry name" value="CHROMO DOMAIN-CONTAINING PROTEIN"/>
    <property type="match status" value="1"/>
</dbReference>
<sequence>MELKANRKRQEVEFKVSDMVLVKLQPYRQLALAKRLSNKLAKRYYGPYEVVERIGKVAYRLALPATSRIHLESHDGWHVEQPLAVCDSREVLQNGKPFRQVLLLWDGESPEEATWEGLSEFQNAYPYYNLEDKVVFEEMKNVTPAVQQKGRARRIRTARVLAARLRDGLG</sequence>
<protein>
    <recommendedName>
        <fullName evidence="1">Tf2-1-like SH3-like domain-containing protein</fullName>
    </recommendedName>
</protein>
<dbReference type="EMBL" id="BKCJ010001422">
    <property type="protein sequence ID" value="GEU41320.1"/>
    <property type="molecule type" value="Genomic_DNA"/>
</dbReference>
<name>A0A6L2JXB7_TANCI</name>
<comment type="caution">
    <text evidence="2">The sequence shown here is derived from an EMBL/GenBank/DDBJ whole genome shotgun (WGS) entry which is preliminary data.</text>
</comment>
<proteinExistence type="predicted"/>
<dbReference type="InterPro" id="IPR056924">
    <property type="entry name" value="SH3_Tf2-1"/>
</dbReference>
<reference evidence="2" key="1">
    <citation type="journal article" date="2019" name="Sci. Rep.">
        <title>Draft genome of Tanacetum cinerariifolium, the natural source of mosquito coil.</title>
        <authorList>
            <person name="Yamashiro T."/>
            <person name="Shiraishi A."/>
            <person name="Satake H."/>
            <person name="Nakayama K."/>
        </authorList>
    </citation>
    <scope>NUCLEOTIDE SEQUENCE</scope>
</reference>